<name>A0A2H0ED46_9BACT</name>
<organism evidence="3 4">
    <name type="scientific">Candidatus Wolfebacteria bacterium CG18_big_fil_WC_8_21_14_2_50_39_7</name>
    <dbReference type="NCBI Taxonomy" id="1975071"/>
    <lineage>
        <taxon>Bacteria</taxon>
        <taxon>Candidatus Wolfeibacteriota</taxon>
    </lineage>
</organism>
<evidence type="ECO:0000256" key="1">
    <source>
        <dbReference type="ARBA" id="ARBA00022801"/>
    </source>
</evidence>
<accession>A0A2H0ED46</accession>
<feature type="domain" description="AB hydrolase-1" evidence="2">
    <location>
        <begin position="25"/>
        <end position="243"/>
    </location>
</feature>
<dbReference type="GO" id="GO:0016020">
    <property type="term" value="C:membrane"/>
    <property type="evidence" value="ECO:0007669"/>
    <property type="project" value="TreeGrafter"/>
</dbReference>
<sequence length="258" mass="30364">MILEDKVFVLIDNLKINYEEEGNGKPLILLHGWKNDLEIWNGIVPLLNDYRVIRLDLPGFGKSDLPPRAWNVSDYAEFLNKFLEKLNIPKIVLIGHSFGGRIVIKFSVLYPEKVSKLTLVDSGGVRLKNLRKFFAFILAKLGKVFWLLPFIREKRDEIREKFYKALKAKDYLEKNRILRETFLKVIKEDLRGESQQIKIPTLIIWGGKDFITLLKEGKILKQSIKNSRLEIIKDATHWPFLEKEKEFLEILRRFLENK</sequence>
<evidence type="ECO:0000259" key="2">
    <source>
        <dbReference type="Pfam" id="PF00561"/>
    </source>
</evidence>
<evidence type="ECO:0000313" key="4">
    <source>
        <dbReference type="Proteomes" id="UP000229241"/>
    </source>
</evidence>
<dbReference type="InterPro" id="IPR000073">
    <property type="entry name" value="AB_hydrolase_1"/>
</dbReference>
<dbReference type="SUPFAM" id="SSF53474">
    <property type="entry name" value="alpha/beta-Hydrolases"/>
    <property type="match status" value="1"/>
</dbReference>
<dbReference type="GO" id="GO:0016787">
    <property type="term" value="F:hydrolase activity"/>
    <property type="evidence" value="ECO:0007669"/>
    <property type="project" value="UniProtKB-KW"/>
</dbReference>
<dbReference type="InterPro" id="IPR029058">
    <property type="entry name" value="AB_hydrolase_fold"/>
</dbReference>
<dbReference type="Gene3D" id="3.40.50.1820">
    <property type="entry name" value="alpha/beta hydrolase"/>
    <property type="match status" value="1"/>
</dbReference>
<dbReference type="Proteomes" id="UP000229241">
    <property type="component" value="Unassembled WGS sequence"/>
</dbReference>
<proteinExistence type="predicted"/>
<dbReference type="PANTHER" id="PTHR43798:SF31">
    <property type="entry name" value="AB HYDROLASE SUPERFAMILY PROTEIN YCLE"/>
    <property type="match status" value="1"/>
</dbReference>
<dbReference type="InterPro" id="IPR050266">
    <property type="entry name" value="AB_hydrolase_sf"/>
</dbReference>
<dbReference type="PANTHER" id="PTHR43798">
    <property type="entry name" value="MONOACYLGLYCEROL LIPASE"/>
    <property type="match status" value="1"/>
</dbReference>
<dbReference type="Pfam" id="PF00561">
    <property type="entry name" value="Abhydrolase_1"/>
    <property type="match status" value="1"/>
</dbReference>
<dbReference type="EMBL" id="PCTX01000014">
    <property type="protein sequence ID" value="PIP92317.1"/>
    <property type="molecule type" value="Genomic_DNA"/>
</dbReference>
<evidence type="ECO:0000313" key="3">
    <source>
        <dbReference type="EMBL" id="PIP92317.1"/>
    </source>
</evidence>
<protein>
    <submittedName>
        <fullName evidence="3">Alpha/beta hydrolase</fullName>
    </submittedName>
</protein>
<dbReference type="PRINTS" id="PR00111">
    <property type="entry name" value="ABHYDROLASE"/>
</dbReference>
<comment type="caution">
    <text evidence="3">The sequence shown here is derived from an EMBL/GenBank/DDBJ whole genome shotgun (WGS) entry which is preliminary data.</text>
</comment>
<keyword evidence="1 3" id="KW-0378">Hydrolase</keyword>
<gene>
    <name evidence="3" type="ORF">COW77_00555</name>
</gene>
<reference evidence="3 4" key="1">
    <citation type="submission" date="2017-09" db="EMBL/GenBank/DDBJ databases">
        <title>Depth-based differentiation of microbial function through sediment-hosted aquifers and enrichment of novel symbionts in the deep terrestrial subsurface.</title>
        <authorList>
            <person name="Probst A.J."/>
            <person name="Ladd B."/>
            <person name="Jarett J.K."/>
            <person name="Geller-Mcgrath D.E."/>
            <person name="Sieber C.M."/>
            <person name="Emerson J.B."/>
            <person name="Anantharaman K."/>
            <person name="Thomas B.C."/>
            <person name="Malmstrom R."/>
            <person name="Stieglmeier M."/>
            <person name="Klingl A."/>
            <person name="Woyke T."/>
            <person name="Ryan C.M."/>
            <person name="Banfield J.F."/>
        </authorList>
    </citation>
    <scope>NUCLEOTIDE SEQUENCE [LARGE SCALE GENOMIC DNA]</scope>
    <source>
        <strain evidence="3">CG18_big_fil_WC_8_21_14_2_50_39_7</strain>
    </source>
</reference>
<dbReference type="AlphaFoldDB" id="A0A2H0ED46"/>